<dbReference type="Gene3D" id="3.10.450.530">
    <property type="entry name" value="Ribonuclease toxin, BrnT, of type II toxin-antitoxin system"/>
    <property type="match status" value="1"/>
</dbReference>
<sequence length="91" mass="11331">MRIRWDEAKRQKVLAERNIDFNQLDDLLYNPYLEDRRSEIPELYRIIGFTNEQLTTYIVEYRMDEIGEYIWVITAWKSTKQERKSYEQQIY</sequence>
<reference evidence="1" key="1">
    <citation type="submission" date="2020-10" db="EMBL/GenBank/DDBJ databases">
        <authorList>
            <person name="Castelo-Branco R."/>
            <person name="Eusebio N."/>
            <person name="Adriana R."/>
            <person name="Vieira A."/>
            <person name="Brugerolle De Fraissinette N."/>
            <person name="Rezende De Castro R."/>
            <person name="Schneider M.P."/>
            <person name="Vasconcelos V."/>
            <person name="Leao P.N."/>
        </authorList>
    </citation>
    <scope>NUCLEOTIDE SEQUENCE</scope>
    <source>
        <strain evidence="1">LEGE 07310</strain>
    </source>
</reference>
<protein>
    <submittedName>
        <fullName evidence="1">BrnT family toxin</fullName>
    </submittedName>
</protein>
<keyword evidence="2" id="KW-1185">Reference proteome</keyword>
<gene>
    <name evidence="1" type="ORF">IQ241_02595</name>
</gene>
<organism evidence="1 2">
    <name type="scientific">Vasconcelosia minhoensis LEGE 07310</name>
    <dbReference type="NCBI Taxonomy" id="915328"/>
    <lineage>
        <taxon>Bacteria</taxon>
        <taxon>Bacillati</taxon>
        <taxon>Cyanobacteriota</taxon>
        <taxon>Cyanophyceae</taxon>
        <taxon>Nodosilineales</taxon>
        <taxon>Cymatolegaceae</taxon>
        <taxon>Vasconcelosia</taxon>
        <taxon>Vasconcelosia minhoensis</taxon>
    </lineage>
</organism>
<dbReference type="InterPro" id="IPR038573">
    <property type="entry name" value="BrnT_sf"/>
</dbReference>
<name>A0A8J7DBC1_9CYAN</name>
<dbReference type="Proteomes" id="UP000636505">
    <property type="component" value="Unassembled WGS sequence"/>
</dbReference>
<comment type="caution">
    <text evidence="1">The sequence shown here is derived from an EMBL/GenBank/DDBJ whole genome shotgun (WGS) entry which is preliminary data.</text>
</comment>
<dbReference type="RefSeq" id="WP_193904860.1">
    <property type="nucleotide sequence ID" value="NZ_JADEXG010000004.1"/>
</dbReference>
<dbReference type="EMBL" id="JADEXG010000004">
    <property type="protein sequence ID" value="MBE9076193.1"/>
    <property type="molecule type" value="Genomic_DNA"/>
</dbReference>
<evidence type="ECO:0000313" key="1">
    <source>
        <dbReference type="EMBL" id="MBE9076193.1"/>
    </source>
</evidence>
<proteinExistence type="predicted"/>
<evidence type="ECO:0000313" key="2">
    <source>
        <dbReference type="Proteomes" id="UP000636505"/>
    </source>
</evidence>
<accession>A0A8J7DBC1</accession>
<dbReference type="AlphaFoldDB" id="A0A8J7DBC1"/>